<sequence length="462" mass="47761">MTIETTLRDELAARAATLDLPDDPWPAFAGRERRHRRIRRARAGVVAGALAVLTVLQFGAVPMPGWAPGIAVAAANNALLNSPVRGSLAGDTAWLEGMRDRVEDLPEAEEYWRIDDKSKIRFLYAADVGDARLVLMYLPLRWGFFTDSALVWYEGAAGAAPEEMMLSASGDSEQRAAVTTAVTAGTRAHAVVVGPVGTTASISSGFSYGADGRVHHNPPVSGPPGSGIAELVLPPTPVLPPFRMTLTDGGREIPLGSTAGGGGDGVTPDPAPFRAAAAAALGDRPFDAGMLGGWLESALHAHGLTLDAVRVGVRWTGTVGGRPAALFTVHRPGEGVLAFAVRGLDPPHGSREDLRLLLPADGADRRPIGWRLHAETGDAHTDRVHVVAPAGTARLTISVGGGAPAEVPLDAAGHGETRVAPDAAATMTAYAPDGTEIASSPLTPFTDGGGITGDTPATRVVP</sequence>
<keyword evidence="2" id="KW-0472">Membrane</keyword>
<protein>
    <submittedName>
        <fullName evidence="3">Uncharacterized protein</fullName>
    </submittedName>
</protein>
<evidence type="ECO:0000256" key="2">
    <source>
        <dbReference type="SAM" id="Phobius"/>
    </source>
</evidence>
<gene>
    <name evidence="3" type="ORF">J2S44_005557</name>
</gene>
<proteinExistence type="predicted"/>
<organism evidence="3 4">
    <name type="scientific">Catenuloplanes niger</name>
    <dbReference type="NCBI Taxonomy" id="587534"/>
    <lineage>
        <taxon>Bacteria</taxon>
        <taxon>Bacillati</taxon>
        <taxon>Actinomycetota</taxon>
        <taxon>Actinomycetes</taxon>
        <taxon>Micromonosporales</taxon>
        <taxon>Micromonosporaceae</taxon>
        <taxon>Catenuloplanes</taxon>
    </lineage>
</organism>
<evidence type="ECO:0000313" key="3">
    <source>
        <dbReference type="EMBL" id="MDR7325307.1"/>
    </source>
</evidence>
<dbReference type="AlphaFoldDB" id="A0AAE3ZUS1"/>
<dbReference type="Proteomes" id="UP001183629">
    <property type="component" value="Unassembled WGS sequence"/>
</dbReference>
<keyword evidence="4" id="KW-1185">Reference proteome</keyword>
<feature type="region of interest" description="Disordered" evidence="1">
    <location>
        <begin position="439"/>
        <end position="462"/>
    </location>
</feature>
<comment type="caution">
    <text evidence="3">The sequence shown here is derived from an EMBL/GenBank/DDBJ whole genome shotgun (WGS) entry which is preliminary data.</text>
</comment>
<accession>A0AAE3ZUS1</accession>
<evidence type="ECO:0000313" key="4">
    <source>
        <dbReference type="Proteomes" id="UP001183629"/>
    </source>
</evidence>
<name>A0AAE3ZUS1_9ACTN</name>
<reference evidence="3 4" key="1">
    <citation type="submission" date="2023-07" db="EMBL/GenBank/DDBJ databases">
        <title>Sequencing the genomes of 1000 actinobacteria strains.</title>
        <authorList>
            <person name="Klenk H.-P."/>
        </authorList>
    </citation>
    <scope>NUCLEOTIDE SEQUENCE [LARGE SCALE GENOMIC DNA]</scope>
    <source>
        <strain evidence="3 4">DSM 44711</strain>
    </source>
</reference>
<feature type="transmembrane region" description="Helical" evidence="2">
    <location>
        <begin position="41"/>
        <end position="60"/>
    </location>
</feature>
<keyword evidence="2" id="KW-1133">Transmembrane helix</keyword>
<dbReference type="RefSeq" id="WP_310419923.1">
    <property type="nucleotide sequence ID" value="NZ_JAVDYC010000001.1"/>
</dbReference>
<evidence type="ECO:0000256" key="1">
    <source>
        <dbReference type="SAM" id="MobiDB-lite"/>
    </source>
</evidence>
<keyword evidence="2" id="KW-0812">Transmembrane</keyword>
<dbReference type="EMBL" id="JAVDYC010000001">
    <property type="protein sequence ID" value="MDR7325307.1"/>
    <property type="molecule type" value="Genomic_DNA"/>
</dbReference>